<sequence length="411" mass="46463">METITDRDIIGEPKLSYTDITGRTLARYFAKEGHEIGLFDGGYDALRRLVEQTLKTKPFNQGLSPEFLEEQVFDWWIENYGADKPSSLSEHLIAKADDAFSEHHLVIPISAIEIERPFQIGDVLVAPMNRQMLTEMGKAAKEKNPEQADIINKKIGDFVRELGHLTAVQVKVVGEVGFAKAHAERRAFQVAEMLRFMSPAALSWNVAFPCFPHGCHHNRTTTVLTVADNAILNISEGLLDYGMFSWRMTFAELDRDMKNGFSNFASFFKSAPLTPFQERVGKAISTFSEGVGSHNVNNRLVYAMSSLEHLFLRDEQEPIQSGVGDRIAFLIEKEGGKRREIVANFKKSYSLRSKQIHHLSTVDDEKTLSEFFKNSWMALYRALTLMPNFTTHLEFLNAIENVKYGGGRTEA</sequence>
<keyword evidence="3" id="KW-1185">Reference proteome</keyword>
<comment type="caution">
    <text evidence="2">The sequence shown here is derived from an EMBL/GenBank/DDBJ whole genome shotgun (WGS) entry which is preliminary data.</text>
</comment>
<dbReference type="Proteomes" id="UP001500738">
    <property type="component" value="Unassembled WGS sequence"/>
</dbReference>
<protein>
    <recommendedName>
        <fullName evidence="1">Rhodanese domain-containing protein</fullName>
    </recommendedName>
</protein>
<accession>A0ABN1MCB5</accession>
<evidence type="ECO:0000313" key="3">
    <source>
        <dbReference type="Proteomes" id="UP001500738"/>
    </source>
</evidence>
<organism evidence="2 3">
    <name type="scientific">Sphingopyxis soli</name>
    <dbReference type="NCBI Taxonomy" id="592051"/>
    <lineage>
        <taxon>Bacteria</taxon>
        <taxon>Pseudomonadati</taxon>
        <taxon>Pseudomonadota</taxon>
        <taxon>Alphaproteobacteria</taxon>
        <taxon>Sphingomonadales</taxon>
        <taxon>Sphingomonadaceae</taxon>
        <taxon>Sphingopyxis</taxon>
    </lineage>
</organism>
<gene>
    <name evidence="2" type="ORF">GCM10009115_33430</name>
</gene>
<reference evidence="2 3" key="1">
    <citation type="journal article" date="2019" name="Int. J. Syst. Evol. Microbiol.">
        <title>The Global Catalogue of Microorganisms (GCM) 10K type strain sequencing project: providing services to taxonomists for standard genome sequencing and annotation.</title>
        <authorList>
            <consortium name="The Broad Institute Genomics Platform"/>
            <consortium name="The Broad Institute Genome Sequencing Center for Infectious Disease"/>
            <person name="Wu L."/>
            <person name="Ma J."/>
        </authorList>
    </citation>
    <scope>NUCLEOTIDE SEQUENCE [LARGE SCALE GENOMIC DNA]</scope>
    <source>
        <strain evidence="2 3">JCM 15910</strain>
    </source>
</reference>
<evidence type="ECO:0000313" key="2">
    <source>
        <dbReference type="EMBL" id="GAA0867054.1"/>
    </source>
</evidence>
<dbReference type="PROSITE" id="PS50206">
    <property type="entry name" value="RHODANESE_3"/>
    <property type="match status" value="1"/>
</dbReference>
<dbReference type="EMBL" id="BAAAFE010000011">
    <property type="protein sequence ID" value="GAA0867054.1"/>
    <property type="molecule type" value="Genomic_DNA"/>
</dbReference>
<proteinExistence type="predicted"/>
<evidence type="ECO:0000259" key="1">
    <source>
        <dbReference type="PROSITE" id="PS50206"/>
    </source>
</evidence>
<feature type="domain" description="Rhodanese" evidence="1">
    <location>
        <begin position="20"/>
        <end position="55"/>
    </location>
</feature>
<dbReference type="InterPro" id="IPR001763">
    <property type="entry name" value="Rhodanese-like_dom"/>
</dbReference>
<name>A0ABN1MCB5_9SPHN</name>